<dbReference type="FunFam" id="3.50.30.80:FF:000001">
    <property type="entry name" value="Dihydroxy-acid dehydratase"/>
    <property type="match status" value="1"/>
</dbReference>
<feature type="domain" description="Dihydroxy-acid/6-phosphogluconate dehydratase C-terminal" evidence="17">
    <location>
        <begin position="370"/>
        <end position="562"/>
    </location>
</feature>
<protein>
    <recommendedName>
        <fullName evidence="14 15">Dihydroxy-acid dehydratase</fullName>
        <shortName evidence="15">DAD</shortName>
        <ecNumber evidence="14 15">4.2.1.9</ecNumber>
    </recommendedName>
</protein>
<feature type="binding site" evidence="15">
    <location>
        <position position="86"/>
    </location>
    <ligand>
        <name>Mg(2+)</name>
        <dbReference type="ChEBI" id="CHEBI:18420"/>
    </ligand>
</feature>
<keyword evidence="6 15" id="KW-0460">Magnesium</keyword>
<sequence>MAKSTEHLKTRSRELEGIARAPHRAFMRAMGLTDQDLRQPLVGVAHTWNEATPCNMSMSFLAQEAKRGIRELGGTPREFVSIAVSDGIGMGHEGMKASLPSREVIADSIELMMRAHCYDALYGMAGCDKSLPGTLMAMARLNLPSIFVYGGTIKPGKFRGRDVTIQTVYEAVGQREAGLITDEDLHELECAACPGIGSCGGLFTANTMASVSEALGMALPGNASPPAVDEERKVIAFESGKALMRLMQRGILPSDIMTKEAFENALAVVLAMGGSTNVALHLPAIAHELGIKLTFDDFTRITCRTPHIADMTPGGKYVMEDLHRIGGVPVVMKTLLDAGLLHGDCMTVTGKTVAENLKKVKNAEQLTKQDVVYPVSKPLRESGGIVIVKGNLAPEGGVVKVAGVKNLRHVGPARVFDDEQSCAEAVARREIKPGDVVVIRYVGPKGAPGMPEMLAVTAAIRGQGLGYDVALLTDGRFSGATTGLMVGHIGPEAFVGGPIAALRDGDIIEIDASNPARGKLNVKLSREEIAQRLKKWKQPKPRYAGGALAKYARLVGRACDGAVTH</sequence>
<evidence type="ECO:0000313" key="18">
    <source>
        <dbReference type="EMBL" id="PJF48754.1"/>
    </source>
</evidence>
<comment type="caution">
    <text evidence="18">The sequence shown here is derived from an EMBL/GenBank/DDBJ whole genome shotgun (WGS) entry which is preliminary data.</text>
</comment>
<keyword evidence="4 15" id="KW-0001">2Fe-2S</keyword>
<comment type="pathway">
    <text evidence="13 15">Amino-acid biosynthesis; L-isoleucine biosynthesis; L-isoleucine from 2-oxobutanoate: step 3/4.</text>
</comment>
<dbReference type="GO" id="GO:0009097">
    <property type="term" value="P:isoleucine biosynthetic process"/>
    <property type="evidence" value="ECO:0007669"/>
    <property type="project" value="UniProtKB-UniRule"/>
</dbReference>
<keyword evidence="10 15" id="KW-0100">Branched-chain amino acid biosynthesis</keyword>
<dbReference type="InterPro" id="IPR042096">
    <property type="entry name" value="Dihydro-acid_dehy_C"/>
</dbReference>
<dbReference type="NCBIfam" id="NF002068">
    <property type="entry name" value="PRK00911.1"/>
    <property type="match status" value="1"/>
</dbReference>
<evidence type="ECO:0000256" key="5">
    <source>
        <dbReference type="ARBA" id="ARBA00022723"/>
    </source>
</evidence>
<dbReference type="EMBL" id="PGTN01000007">
    <property type="protein sequence ID" value="PJF48754.1"/>
    <property type="molecule type" value="Genomic_DNA"/>
</dbReference>
<dbReference type="SUPFAM" id="SSF52016">
    <property type="entry name" value="LeuD/IlvD-like"/>
    <property type="match status" value="1"/>
</dbReference>
<evidence type="ECO:0000256" key="1">
    <source>
        <dbReference type="ARBA" id="ARBA00001946"/>
    </source>
</evidence>
<dbReference type="UniPathway" id="UPA00049">
    <property type="reaction ID" value="UER00061"/>
</dbReference>
<dbReference type="Pfam" id="PF24877">
    <property type="entry name" value="ILV_EDD_C"/>
    <property type="match status" value="1"/>
</dbReference>
<evidence type="ECO:0000256" key="4">
    <source>
        <dbReference type="ARBA" id="ARBA00022714"/>
    </source>
</evidence>
<comment type="similarity">
    <text evidence="2 15">Belongs to the IlvD/Edd family.</text>
</comment>
<feature type="binding site" evidence="15">
    <location>
        <position position="452"/>
    </location>
    <ligand>
        <name>Mg(2+)</name>
        <dbReference type="ChEBI" id="CHEBI:18420"/>
    </ligand>
</feature>
<evidence type="ECO:0000256" key="11">
    <source>
        <dbReference type="ARBA" id="ARBA00029304"/>
    </source>
</evidence>
<comment type="caution">
    <text evidence="15">Lacks conserved residue(s) required for the propagation of feature annotation.</text>
</comment>
<dbReference type="EC" id="4.2.1.9" evidence="14 15"/>
<comment type="catalytic activity">
    <reaction evidence="15">
        <text>(2R,3R)-2,3-dihydroxy-3-methylpentanoate = (S)-3-methyl-2-oxopentanoate + H2O</text>
        <dbReference type="Rhea" id="RHEA:27694"/>
        <dbReference type="ChEBI" id="CHEBI:15377"/>
        <dbReference type="ChEBI" id="CHEBI:35146"/>
        <dbReference type="ChEBI" id="CHEBI:49258"/>
        <dbReference type="EC" id="4.2.1.9"/>
    </reaction>
</comment>
<dbReference type="HAMAP" id="MF_00012">
    <property type="entry name" value="IlvD"/>
    <property type="match status" value="1"/>
</dbReference>
<feature type="binding site" evidence="15">
    <location>
        <position position="128"/>
    </location>
    <ligand>
        <name>Mg(2+)</name>
        <dbReference type="ChEBI" id="CHEBI:18420"/>
    </ligand>
</feature>
<dbReference type="GO" id="GO:0009099">
    <property type="term" value="P:L-valine biosynthetic process"/>
    <property type="evidence" value="ECO:0007669"/>
    <property type="project" value="UniProtKB-UniRule"/>
</dbReference>
<comment type="pathway">
    <text evidence="12 15">Amino-acid biosynthesis; L-valine biosynthesis; L-valine from pyruvate: step 3/4.</text>
</comment>
<feature type="modified residue" description="N6-carboxylysine" evidence="15">
    <location>
        <position position="129"/>
    </location>
</feature>
<evidence type="ECO:0000259" key="17">
    <source>
        <dbReference type="Pfam" id="PF24877"/>
    </source>
</evidence>
<dbReference type="Proteomes" id="UP000230790">
    <property type="component" value="Unassembled WGS sequence"/>
</dbReference>
<dbReference type="UniPathway" id="UPA00047">
    <property type="reaction ID" value="UER00057"/>
</dbReference>
<dbReference type="InterPro" id="IPR020558">
    <property type="entry name" value="DiOHA_6PGluconate_deHydtase_CS"/>
</dbReference>
<dbReference type="Pfam" id="PF00920">
    <property type="entry name" value="ILVD_EDD_N"/>
    <property type="match status" value="1"/>
</dbReference>
<evidence type="ECO:0000256" key="13">
    <source>
        <dbReference type="ARBA" id="ARBA00029437"/>
    </source>
</evidence>
<proteinExistence type="inferred from homology"/>
<evidence type="ECO:0000256" key="10">
    <source>
        <dbReference type="ARBA" id="ARBA00023304"/>
    </source>
</evidence>
<dbReference type="PROSITE" id="PS00886">
    <property type="entry name" value="ILVD_EDD_1"/>
    <property type="match status" value="1"/>
</dbReference>
<comment type="function">
    <text evidence="15">Functions in the biosynthesis of branched-chain amino acids. Catalyzes the dehydration of (2R,3R)-2,3-dihydroxy-3-methylpentanoate (2,3-dihydroxy-3-methylvalerate) into 2-oxo-3-methylpentanoate (2-oxo-3-methylvalerate) and of (2R)-2,3-dihydroxy-3-methylbutanoate (2,3-dihydroxyisovalerate) into 2-oxo-3-methylbutanoate (2-oxoisovalerate), the penultimate precursor to L-isoleucine and L-valine, respectively.</text>
</comment>
<evidence type="ECO:0000256" key="3">
    <source>
        <dbReference type="ARBA" id="ARBA00022605"/>
    </source>
</evidence>
<feature type="binding site" evidence="15">
    <location>
        <position position="54"/>
    </location>
    <ligand>
        <name>[2Fe-2S] cluster</name>
        <dbReference type="ChEBI" id="CHEBI:190135"/>
    </ligand>
</feature>
<evidence type="ECO:0000259" key="16">
    <source>
        <dbReference type="Pfam" id="PF00920"/>
    </source>
</evidence>
<dbReference type="GO" id="GO:0051537">
    <property type="term" value="F:2 iron, 2 sulfur cluster binding"/>
    <property type="evidence" value="ECO:0007669"/>
    <property type="project" value="UniProtKB-UniRule"/>
</dbReference>
<evidence type="ECO:0000313" key="19">
    <source>
        <dbReference type="Proteomes" id="UP000230790"/>
    </source>
</evidence>
<dbReference type="InterPro" id="IPR050165">
    <property type="entry name" value="DHAD_IlvD/Edd"/>
</dbReference>
<dbReference type="InterPro" id="IPR000581">
    <property type="entry name" value="ILV_EDD_N"/>
</dbReference>
<keyword evidence="5 15" id="KW-0479">Metal-binding</keyword>
<gene>
    <name evidence="15 18" type="primary">ilvD</name>
    <name evidence="18" type="ORF">CUN48_02065</name>
</gene>
<evidence type="ECO:0000256" key="6">
    <source>
        <dbReference type="ARBA" id="ARBA00022842"/>
    </source>
</evidence>
<accession>A0A2M8QG55</accession>
<keyword evidence="9 15" id="KW-0456">Lyase</keyword>
<comment type="catalytic activity">
    <reaction evidence="11">
        <text>(2R)-2,3-dihydroxy-3-methylbutanoate = 3-methyl-2-oxobutanoate + H2O</text>
        <dbReference type="Rhea" id="RHEA:24809"/>
        <dbReference type="ChEBI" id="CHEBI:11851"/>
        <dbReference type="ChEBI" id="CHEBI:15377"/>
        <dbReference type="ChEBI" id="CHEBI:49072"/>
        <dbReference type="EC" id="4.2.1.9"/>
    </reaction>
    <physiologicalReaction direction="left-to-right" evidence="11">
        <dbReference type="Rhea" id="RHEA:24810"/>
    </physiologicalReaction>
</comment>
<evidence type="ECO:0000256" key="12">
    <source>
        <dbReference type="ARBA" id="ARBA00029436"/>
    </source>
</evidence>
<keyword evidence="7 15" id="KW-0408">Iron</keyword>
<dbReference type="PANTHER" id="PTHR21000">
    <property type="entry name" value="DIHYDROXY-ACID DEHYDRATASE DAD"/>
    <property type="match status" value="1"/>
</dbReference>
<dbReference type="PANTHER" id="PTHR21000:SF5">
    <property type="entry name" value="DIHYDROXY-ACID DEHYDRATASE, MITOCHONDRIAL"/>
    <property type="match status" value="1"/>
</dbReference>
<feature type="binding site" description="via carbamate group" evidence="15">
    <location>
        <position position="129"/>
    </location>
    <ligand>
        <name>Mg(2+)</name>
        <dbReference type="ChEBI" id="CHEBI:18420"/>
    </ligand>
</feature>
<evidence type="ECO:0000256" key="15">
    <source>
        <dbReference type="HAMAP-Rule" id="MF_00012"/>
    </source>
</evidence>
<feature type="domain" description="Dihydroxy-acid/6-phosphogluconate dehydratase N-terminal" evidence="16">
    <location>
        <begin position="39"/>
        <end position="356"/>
    </location>
</feature>
<dbReference type="GO" id="GO:0000287">
    <property type="term" value="F:magnesium ion binding"/>
    <property type="evidence" value="ECO:0007669"/>
    <property type="project" value="UniProtKB-UniRule"/>
</dbReference>
<dbReference type="SUPFAM" id="SSF143975">
    <property type="entry name" value="IlvD/EDD N-terminal domain-like"/>
    <property type="match status" value="1"/>
</dbReference>
<name>A0A2M8QG55_9CHLR</name>
<dbReference type="Gene3D" id="3.50.30.80">
    <property type="entry name" value="IlvD/EDD C-terminal domain-like"/>
    <property type="match status" value="1"/>
</dbReference>
<evidence type="ECO:0000256" key="7">
    <source>
        <dbReference type="ARBA" id="ARBA00023004"/>
    </source>
</evidence>
<evidence type="ECO:0000256" key="14">
    <source>
        <dbReference type="ARBA" id="ARBA00029490"/>
    </source>
</evidence>
<comment type="cofactor">
    <cofactor evidence="15">
        <name>[2Fe-2S] cluster</name>
        <dbReference type="ChEBI" id="CHEBI:190135"/>
    </cofactor>
    <text evidence="15">Binds 1 [2Fe-2S] cluster per subunit. This cluster acts as a Lewis acid cofactor.</text>
</comment>
<evidence type="ECO:0000256" key="8">
    <source>
        <dbReference type="ARBA" id="ARBA00023014"/>
    </source>
</evidence>
<dbReference type="PROSITE" id="PS00887">
    <property type="entry name" value="ILVD_EDD_2"/>
    <property type="match status" value="1"/>
</dbReference>
<dbReference type="InterPro" id="IPR004404">
    <property type="entry name" value="DihydroxyA_deHydtase"/>
</dbReference>
<evidence type="ECO:0000256" key="2">
    <source>
        <dbReference type="ARBA" id="ARBA00006486"/>
    </source>
</evidence>
<reference evidence="18 19" key="1">
    <citation type="submission" date="2017-11" db="EMBL/GenBank/DDBJ databases">
        <title>Evolution of Phototrophy in the Chloroflexi Phylum Driven by Horizontal Gene Transfer.</title>
        <authorList>
            <person name="Ward L.M."/>
            <person name="Hemp J."/>
            <person name="Shih P.M."/>
            <person name="Mcglynn S.E."/>
            <person name="Fischer W."/>
        </authorList>
    </citation>
    <scope>NUCLEOTIDE SEQUENCE [LARGE SCALE GENOMIC DNA]</scope>
    <source>
        <strain evidence="18">JP3_7</strain>
    </source>
</reference>
<dbReference type="InterPro" id="IPR056740">
    <property type="entry name" value="ILV_EDD_C"/>
</dbReference>
<keyword evidence="8 15" id="KW-0411">Iron-sulfur</keyword>
<evidence type="ECO:0000256" key="9">
    <source>
        <dbReference type="ARBA" id="ARBA00023239"/>
    </source>
</evidence>
<comment type="cofactor">
    <cofactor evidence="1 15">
        <name>Mg(2+)</name>
        <dbReference type="ChEBI" id="CHEBI:18420"/>
    </cofactor>
</comment>
<dbReference type="AlphaFoldDB" id="A0A2M8QG55"/>
<dbReference type="InterPro" id="IPR037237">
    <property type="entry name" value="IlvD/EDD_N"/>
</dbReference>
<feature type="active site" description="Proton acceptor" evidence="15">
    <location>
        <position position="478"/>
    </location>
</feature>
<dbReference type="NCBIfam" id="TIGR00110">
    <property type="entry name" value="ilvD"/>
    <property type="match status" value="1"/>
</dbReference>
<dbReference type="GO" id="GO:0004160">
    <property type="term" value="F:dihydroxy-acid dehydratase activity"/>
    <property type="evidence" value="ECO:0007669"/>
    <property type="project" value="UniProtKB-UniRule"/>
</dbReference>
<keyword evidence="3 15" id="KW-0028">Amino-acid biosynthesis</keyword>
<comment type="subunit">
    <text evidence="15">Homodimer.</text>
</comment>
<organism evidence="18 19">
    <name type="scientific">Candidatus Thermofonsia Clade 3 bacterium</name>
    <dbReference type="NCBI Taxonomy" id="2364212"/>
    <lineage>
        <taxon>Bacteria</taxon>
        <taxon>Bacillati</taxon>
        <taxon>Chloroflexota</taxon>
        <taxon>Candidatus Thermofontia</taxon>
        <taxon>Candidatus Thermofonsia Clade 3</taxon>
    </lineage>
</organism>